<dbReference type="AlphaFoldDB" id="A0A8H7B8S3"/>
<organism evidence="1 2">
    <name type="scientific">Alternaria burnsii</name>
    <dbReference type="NCBI Taxonomy" id="1187904"/>
    <lineage>
        <taxon>Eukaryota</taxon>
        <taxon>Fungi</taxon>
        <taxon>Dikarya</taxon>
        <taxon>Ascomycota</taxon>
        <taxon>Pezizomycotina</taxon>
        <taxon>Dothideomycetes</taxon>
        <taxon>Pleosporomycetidae</taxon>
        <taxon>Pleosporales</taxon>
        <taxon>Pleosporineae</taxon>
        <taxon>Pleosporaceae</taxon>
        <taxon>Alternaria</taxon>
        <taxon>Alternaria sect. Alternaria</taxon>
    </lineage>
</organism>
<protein>
    <submittedName>
        <fullName evidence="1">Uncharacterized protein</fullName>
    </submittedName>
</protein>
<reference evidence="1" key="2">
    <citation type="submission" date="2020-08" db="EMBL/GenBank/DDBJ databases">
        <title>Draft Genome Sequence of Cumin Blight Pathogen Alternaria burnsii.</title>
        <authorList>
            <person name="Feng Z."/>
        </authorList>
    </citation>
    <scope>NUCLEOTIDE SEQUENCE</scope>
    <source>
        <strain evidence="1">CBS107.38</strain>
    </source>
</reference>
<gene>
    <name evidence="1" type="ORF">GT037_007586</name>
</gene>
<keyword evidence="2" id="KW-1185">Reference proteome</keyword>
<name>A0A8H7B8S3_9PLEO</name>
<accession>A0A8H7B8S3</accession>
<evidence type="ECO:0000313" key="2">
    <source>
        <dbReference type="Proteomes" id="UP000596902"/>
    </source>
</evidence>
<evidence type="ECO:0000313" key="1">
    <source>
        <dbReference type="EMBL" id="KAF7674826.1"/>
    </source>
</evidence>
<comment type="caution">
    <text evidence="1">The sequence shown here is derived from an EMBL/GenBank/DDBJ whole genome shotgun (WGS) entry which is preliminary data.</text>
</comment>
<reference evidence="1" key="1">
    <citation type="submission" date="2020-01" db="EMBL/GenBank/DDBJ databases">
        <authorList>
            <person name="Feng Z.H.Z."/>
        </authorList>
    </citation>
    <scope>NUCLEOTIDE SEQUENCE</scope>
    <source>
        <strain evidence="1">CBS107.38</strain>
    </source>
</reference>
<dbReference type="EMBL" id="JAAABM010000010">
    <property type="protein sequence ID" value="KAF7674826.1"/>
    <property type="molecule type" value="Genomic_DNA"/>
</dbReference>
<sequence>MAAPLPRPRIASTLIAERDVLEQDIRNNNAAIEQWAVLPRWNWQELRAARILGQRLEREVILLTIEIDIALTREVANMEWLMSLSQEELRTRLRLAWRAVLSRKARTP</sequence>
<dbReference type="Proteomes" id="UP000596902">
    <property type="component" value="Unassembled WGS sequence"/>
</dbReference>
<dbReference type="GeneID" id="62205811"/>
<proteinExistence type="predicted"/>
<dbReference type="RefSeq" id="XP_038785121.1">
    <property type="nucleotide sequence ID" value="XM_038932633.1"/>
</dbReference>